<dbReference type="Proteomes" id="UP000187609">
    <property type="component" value="Unassembled WGS sequence"/>
</dbReference>
<sequence length="162" mass="19261">AKDPIGFKHEFSKINSCWMVDEKSLVNFFVVEPFDYFDPYLQVYDMEFPKDIFKLESLHKRIQGDDVPLVNKSKYGMYNWFIQFLGLSRTPKVLLEVMNYTLISYVGDFIIFVDDDILMHIKSLTVISKFKCKSNLLPLEIEYDINNYVFRLGGKRHEIYEK</sequence>
<keyword evidence="2" id="KW-1185">Reference proteome</keyword>
<feature type="non-terminal residue" evidence="1">
    <location>
        <position position="1"/>
    </location>
</feature>
<dbReference type="STRING" id="49451.A0A1J6J5N7"/>
<accession>A0A1J6J5N7</accession>
<dbReference type="EMBL" id="MJEQ01037183">
    <property type="protein sequence ID" value="OIT07984.1"/>
    <property type="molecule type" value="Genomic_DNA"/>
</dbReference>
<organism evidence="1 2">
    <name type="scientific">Nicotiana attenuata</name>
    <name type="common">Coyote tobacco</name>
    <dbReference type="NCBI Taxonomy" id="49451"/>
    <lineage>
        <taxon>Eukaryota</taxon>
        <taxon>Viridiplantae</taxon>
        <taxon>Streptophyta</taxon>
        <taxon>Embryophyta</taxon>
        <taxon>Tracheophyta</taxon>
        <taxon>Spermatophyta</taxon>
        <taxon>Magnoliopsida</taxon>
        <taxon>eudicotyledons</taxon>
        <taxon>Gunneridae</taxon>
        <taxon>Pentapetalae</taxon>
        <taxon>asterids</taxon>
        <taxon>lamiids</taxon>
        <taxon>Solanales</taxon>
        <taxon>Solanaceae</taxon>
        <taxon>Nicotianoideae</taxon>
        <taxon>Nicotianeae</taxon>
        <taxon>Nicotiana</taxon>
    </lineage>
</organism>
<feature type="non-terminal residue" evidence="1">
    <location>
        <position position="162"/>
    </location>
</feature>
<protein>
    <submittedName>
        <fullName evidence="1">Uncharacterized protein</fullName>
    </submittedName>
</protein>
<evidence type="ECO:0000313" key="1">
    <source>
        <dbReference type="EMBL" id="OIT07984.1"/>
    </source>
</evidence>
<comment type="caution">
    <text evidence="1">The sequence shown here is derived from an EMBL/GenBank/DDBJ whole genome shotgun (WGS) entry which is preliminary data.</text>
</comment>
<gene>
    <name evidence="1" type="ORF">A4A49_63147</name>
</gene>
<evidence type="ECO:0000313" key="2">
    <source>
        <dbReference type="Proteomes" id="UP000187609"/>
    </source>
</evidence>
<proteinExistence type="predicted"/>
<dbReference type="AlphaFoldDB" id="A0A1J6J5N7"/>
<name>A0A1J6J5N7_NICAT</name>
<reference evidence="1" key="1">
    <citation type="submission" date="2016-11" db="EMBL/GenBank/DDBJ databases">
        <title>The genome of Nicotiana attenuata.</title>
        <authorList>
            <person name="Xu S."/>
            <person name="Brockmoeller T."/>
            <person name="Gaquerel E."/>
            <person name="Navarro A."/>
            <person name="Kuhl H."/>
            <person name="Gase K."/>
            <person name="Ling Z."/>
            <person name="Zhou W."/>
            <person name="Kreitzer C."/>
            <person name="Stanke M."/>
            <person name="Tang H."/>
            <person name="Lyons E."/>
            <person name="Pandey P."/>
            <person name="Pandey S.P."/>
            <person name="Timmermann B."/>
            <person name="Baldwin I.T."/>
        </authorList>
    </citation>
    <scope>NUCLEOTIDE SEQUENCE [LARGE SCALE GENOMIC DNA]</scope>
    <source>
        <strain evidence="1">UT</strain>
    </source>
</reference>
<dbReference type="Gramene" id="OIT07984">
    <property type="protein sequence ID" value="OIT07984"/>
    <property type="gene ID" value="A4A49_63147"/>
</dbReference>